<dbReference type="AlphaFoldDB" id="A0A841JXB4"/>
<dbReference type="SUPFAM" id="SSF69593">
    <property type="entry name" value="Glycerol-3-phosphate (1)-acyltransferase"/>
    <property type="match status" value="1"/>
</dbReference>
<feature type="domain" description="Carrier" evidence="3">
    <location>
        <begin position="521"/>
        <end position="599"/>
    </location>
</feature>
<dbReference type="GO" id="GO:0016746">
    <property type="term" value="F:acyltransferase activity"/>
    <property type="evidence" value="ECO:0007669"/>
    <property type="project" value="InterPro"/>
</dbReference>
<keyword evidence="2" id="KW-0472">Membrane</keyword>
<evidence type="ECO:0000313" key="5">
    <source>
        <dbReference type="Proteomes" id="UP000538666"/>
    </source>
</evidence>
<dbReference type="InterPro" id="IPR042099">
    <property type="entry name" value="ANL_N_sf"/>
</dbReference>
<dbReference type="PANTHER" id="PTHR43201:SF8">
    <property type="entry name" value="ACYL-COA SYNTHETASE FAMILY MEMBER 3"/>
    <property type="match status" value="1"/>
</dbReference>
<proteinExistence type="inferred from homology"/>
<reference evidence="4 5" key="1">
    <citation type="submission" date="2020-08" db="EMBL/GenBank/DDBJ databases">
        <title>Genomic Encyclopedia of Type Strains, Phase IV (KMG-IV): sequencing the most valuable type-strain genomes for metagenomic binning, comparative biology and taxonomic classification.</title>
        <authorList>
            <person name="Goeker M."/>
        </authorList>
    </citation>
    <scope>NUCLEOTIDE SEQUENCE [LARGE SCALE GENOMIC DNA]</scope>
    <source>
        <strain evidence="4 5">DSM 103733</strain>
    </source>
</reference>
<name>A0A841JXB4_9BACT</name>
<dbReference type="Pfam" id="PF01553">
    <property type="entry name" value="Acyltransferase"/>
    <property type="match status" value="1"/>
</dbReference>
<dbReference type="PROSITE" id="PS50075">
    <property type="entry name" value="CARRIER"/>
    <property type="match status" value="1"/>
</dbReference>
<dbReference type="CDD" id="cd07989">
    <property type="entry name" value="LPLAT_AGPAT-like"/>
    <property type="match status" value="1"/>
</dbReference>
<keyword evidence="5" id="KW-1185">Reference proteome</keyword>
<dbReference type="Pfam" id="PF00501">
    <property type="entry name" value="AMP-binding"/>
    <property type="match status" value="1"/>
</dbReference>
<dbReference type="EMBL" id="JACHEK010000008">
    <property type="protein sequence ID" value="MBB6145996.1"/>
    <property type="molecule type" value="Genomic_DNA"/>
</dbReference>
<dbReference type="Gene3D" id="3.40.50.12780">
    <property type="entry name" value="N-terminal domain of ligase-like"/>
    <property type="match status" value="1"/>
</dbReference>
<dbReference type="OrthoDB" id="9803968at2"/>
<accession>A0A841JXB4</accession>
<dbReference type="InterPro" id="IPR002123">
    <property type="entry name" value="Plipid/glycerol_acylTrfase"/>
</dbReference>
<dbReference type="SUPFAM" id="SSF56801">
    <property type="entry name" value="Acetyl-CoA synthetase-like"/>
    <property type="match status" value="1"/>
</dbReference>
<comment type="caution">
    <text evidence="4">The sequence shown here is derived from an EMBL/GenBank/DDBJ whole genome shotgun (WGS) entry which is preliminary data.</text>
</comment>
<comment type="similarity">
    <text evidence="1">Belongs to the ATP-dependent AMP-binding enzyme family.</text>
</comment>
<keyword evidence="2" id="KW-0812">Transmembrane</keyword>
<evidence type="ECO:0000259" key="3">
    <source>
        <dbReference type="PROSITE" id="PS50075"/>
    </source>
</evidence>
<dbReference type="Gene3D" id="3.30.300.30">
    <property type="match status" value="1"/>
</dbReference>
<dbReference type="GO" id="GO:0004467">
    <property type="term" value="F:long-chain fatty acid-CoA ligase activity"/>
    <property type="evidence" value="ECO:0007669"/>
    <property type="project" value="UniProtKB-EC"/>
</dbReference>
<dbReference type="InterPro" id="IPR045851">
    <property type="entry name" value="AMP-bd_C_sf"/>
</dbReference>
<dbReference type="SMART" id="SM00563">
    <property type="entry name" value="PlsC"/>
    <property type="match status" value="1"/>
</dbReference>
<dbReference type="Proteomes" id="UP000538666">
    <property type="component" value="Unassembled WGS sequence"/>
</dbReference>
<dbReference type="GO" id="GO:0031956">
    <property type="term" value="F:medium-chain fatty acid-CoA ligase activity"/>
    <property type="evidence" value="ECO:0007669"/>
    <property type="project" value="TreeGrafter"/>
</dbReference>
<evidence type="ECO:0000313" key="4">
    <source>
        <dbReference type="EMBL" id="MBB6145996.1"/>
    </source>
</evidence>
<dbReference type="PANTHER" id="PTHR43201">
    <property type="entry name" value="ACYL-COA SYNTHETASE"/>
    <property type="match status" value="1"/>
</dbReference>
<dbReference type="RefSeq" id="WP_050060991.1">
    <property type="nucleotide sequence ID" value="NZ_JACHEK010000008.1"/>
</dbReference>
<gene>
    <name evidence="4" type="ORF">HNQ77_003966</name>
</gene>
<protein>
    <submittedName>
        <fullName evidence="4">Long-chain acyl-CoA synthetase</fullName>
        <ecNumber evidence="4">6.2.1.3</ecNumber>
    </submittedName>
</protein>
<sequence>MRSHLATLVEDFRKHENGTAIVTYRGNRRIGSTYRELARLADRFSAELRRREILAGERVVLWGQNSVEWVGAFFGCVLRGVIAVPLDVAGSADFARRVISETRPRLVVGDATLLAQLDADTARLAFENFSDMLAQTTAPETPDESLSLDSPLQILFTSGTTAEPKGIVHTHRNVASSVAPIEREMQKYLKYERWVHPLRFLHTLPLSHVFGQFMGLWIPPLLGAEVHFESRLQAPRLIETARRERISVLAAVPRVLELLRDALLAEHPGLPSDIEAAKGEKVWMRWWRFRRIHHSLGYKFWAFVCGGASLPADLENFWNTLGFALVQGYGMTETAALITLNHPFKVGKGTIGKVLPGRDVEIREDGEILVRGDMVSTATWRDGAIRQNDSPWLATGDLAARDEAGQLRFLGRKNQVIVTSSGLNLHPEDVEAALNAQKGIEASTVVALETPRGPEPVAVLLFRGAREEVERAVIAANAQLADFQKVRRWQIWPELDLPRTSTGKIQRRKVAEWVNAKNSEGAAAATNDALLALILSITGASPGRQDDSARLEEDLQLDSLGRVQLQSALEQKFGLTLSDATLEQITTLGCLRRLLGLGVAMTTDDATASEAAPSGHAIAADGERDDIYPRWSWSWPVQMARVAFLECVLRPLVWLLAAPQVRWQFSSHVSGTRRAASGLNLQQPLLLIANHVSTFDVPLVLYALPGSMRRHVAAAMAANMLEDWRKQRNQGSWFLNALGPFTYLLVTGIFNVFPLPRSAGFRRSFQHAGDALDRGYNVLVFPEGRRSGDGQLQRFRSGIGLLVEQSKTQVLPVALVGLGGAKLGKYRWFRSGRLRVVVGSPMSFVANTSAEEITDQLRAEIARLMSLDENGSAGSS</sequence>
<dbReference type="Gene3D" id="1.10.1200.10">
    <property type="entry name" value="ACP-like"/>
    <property type="match status" value="1"/>
</dbReference>
<dbReference type="SUPFAM" id="SSF47336">
    <property type="entry name" value="ACP-like"/>
    <property type="match status" value="1"/>
</dbReference>
<dbReference type="InterPro" id="IPR000873">
    <property type="entry name" value="AMP-dep_synth/lig_dom"/>
</dbReference>
<keyword evidence="4" id="KW-0436">Ligase</keyword>
<dbReference type="EC" id="6.2.1.3" evidence="4"/>
<feature type="transmembrane region" description="Helical" evidence="2">
    <location>
        <begin position="733"/>
        <end position="753"/>
    </location>
</feature>
<dbReference type="InterPro" id="IPR009081">
    <property type="entry name" value="PP-bd_ACP"/>
</dbReference>
<dbReference type="InterPro" id="IPR036736">
    <property type="entry name" value="ACP-like_sf"/>
</dbReference>
<keyword evidence="2" id="KW-1133">Transmembrane helix</keyword>
<dbReference type="Pfam" id="PF00550">
    <property type="entry name" value="PP-binding"/>
    <property type="match status" value="1"/>
</dbReference>
<evidence type="ECO:0000256" key="2">
    <source>
        <dbReference type="SAM" id="Phobius"/>
    </source>
</evidence>
<organism evidence="4 5">
    <name type="scientific">Silvibacterium bohemicum</name>
    <dbReference type="NCBI Taxonomy" id="1577686"/>
    <lineage>
        <taxon>Bacteria</taxon>
        <taxon>Pseudomonadati</taxon>
        <taxon>Acidobacteriota</taxon>
        <taxon>Terriglobia</taxon>
        <taxon>Terriglobales</taxon>
        <taxon>Acidobacteriaceae</taxon>
        <taxon>Silvibacterium</taxon>
    </lineage>
</organism>
<evidence type="ECO:0000256" key="1">
    <source>
        <dbReference type="ARBA" id="ARBA00006432"/>
    </source>
</evidence>